<keyword evidence="2" id="KW-1185">Reference proteome</keyword>
<accession>D7EBX9</accession>
<keyword evidence="1" id="KW-0614">Plasmid</keyword>
<dbReference type="InterPro" id="IPR053158">
    <property type="entry name" value="CapK_Type1_Caps_Biosynth"/>
</dbReference>
<dbReference type="InterPro" id="IPR042099">
    <property type="entry name" value="ANL_N_sf"/>
</dbReference>
<dbReference type="Gene3D" id="3.40.50.12780">
    <property type="entry name" value="N-terminal domain of ligase-like"/>
    <property type="match status" value="1"/>
</dbReference>
<sequence length="453" mass="53209">MYERIIKKIIYPLMELYFGTQTLSNLEILKETQWYNSEEIKKLQNERLQRIITHAYYNVPYYNKLFKDLNLKPSDIKTTDDLVKLPILTKEDIKNNFDDLIAKNIPRKKLLFTNTGGSTGVPLYFVRDKASMGHIRAAQYRFFEWANLNFFGDKWVCLTSSLYDDELFKQLQAKLYLKLLRQKRLGTFGANDKIFQRYVNIIKKFKPKVIYGYSSSLYALSKYLYRYNINDLNLKSIISDSETLYPHYRKMIEKQFNCKVYDHYGSKEATYAQECEEHDGYHIAAENVFLEFLDSNGKRVNEGNFGKIFVTDFTNFGMPLIRYENGDLGIPSNKKCPCGRSLPLMESIMGRTTESLVTSKGEILPVHFITILFGKLSQYIKKYQIVQNSINELDIKIVPEENYNDEITKQIKNSLKEYFDEDCVIKFNFVEDIDVPESGKHRFIISNVIDEYL</sequence>
<dbReference type="EMBL" id="CP002070">
    <property type="protein sequence ID" value="ADI75101.1"/>
    <property type="molecule type" value="Genomic_DNA"/>
</dbReference>
<organism evidence="1 2">
    <name type="scientific">Methanohalobium evestigatum (strain ATCC BAA-1072 / DSM 3721 / NBRC 107634 / OCM 161 / Z-7303)</name>
    <dbReference type="NCBI Taxonomy" id="644295"/>
    <lineage>
        <taxon>Archaea</taxon>
        <taxon>Methanobacteriati</taxon>
        <taxon>Methanobacteriota</taxon>
        <taxon>Stenosarchaea group</taxon>
        <taxon>Methanomicrobia</taxon>
        <taxon>Methanosarcinales</taxon>
        <taxon>Methanosarcinaceae</taxon>
        <taxon>Methanohalobium</taxon>
    </lineage>
</organism>
<gene>
    <name evidence="1" type="ordered locus">Metev_2283</name>
</gene>
<dbReference type="HOGENOM" id="CLU_035301_5_2_2"/>
<dbReference type="PANTHER" id="PTHR36932:SF1">
    <property type="entry name" value="CAPSULAR POLYSACCHARIDE BIOSYNTHESIS PROTEIN"/>
    <property type="match status" value="1"/>
</dbReference>
<dbReference type="PANTHER" id="PTHR36932">
    <property type="entry name" value="CAPSULAR POLYSACCHARIDE BIOSYNTHESIS PROTEIN"/>
    <property type="match status" value="1"/>
</dbReference>
<reference evidence="1 2" key="1">
    <citation type="submission" date="2010-06" db="EMBL/GenBank/DDBJ databases">
        <title>Complete sequence plasmid of Methanohalobium evestigatum Z-7303.</title>
        <authorList>
            <consortium name="US DOE Joint Genome Institute"/>
            <person name="Lucas S."/>
            <person name="Copeland A."/>
            <person name="Lapidus A."/>
            <person name="Cheng J.-F."/>
            <person name="Bruce D."/>
            <person name="Goodwin L."/>
            <person name="Pitluck S."/>
            <person name="Saunders E."/>
            <person name="Detter J.C."/>
            <person name="Han C."/>
            <person name="Tapia R."/>
            <person name="Land M."/>
            <person name="Hauser L."/>
            <person name="Kyrpides N."/>
            <person name="Mikhailova N."/>
            <person name="Sieprawska-Lupa M."/>
            <person name="Whitman W.B."/>
            <person name="Anderson I."/>
            <person name="Woyke T."/>
        </authorList>
    </citation>
    <scope>NUCLEOTIDE SEQUENCE [LARGE SCALE GENOMIC DNA]</scope>
    <source>
        <strain evidence="2">ATCC BAA-1072 / DSM 3721 / NBRC 107634 / OCM 161 / Z-7303</strain>
        <plasmid evidence="2">Plasmid pMETEV01</plasmid>
    </source>
</reference>
<dbReference type="GeneID" id="9347946"/>
<dbReference type="KEGG" id="mev:Metev_2283"/>
<name>D7EBX9_METEZ</name>
<protein>
    <submittedName>
        <fullName evidence="1">Capsular polysaccharide biosynthesis protein</fullName>
    </submittedName>
</protein>
<dbReference type="OrthoDB" id="37928at2157"/>
<dbReference type="AlphaFoldDB" id="D7EBX9"/>
<evidence type="ECO:0000313" key="1">
    <source>
        <dbReference type="EMBL" id="ADI75101.1"/>
    </source>
</evidence>
<evidence type="ECO:0000313" key="2">
    <source>
        <dbReference type="Proteomes" id="UP000000391"/>
    </source>
</evidence>
<dbReference type="Proteomes" id="UP000000391">
    <property type="component" value="Plasmid pMETEV01"/>
</dbReference>
<proteinExistence type="predicted"/>
<geneLocation type="plasmid" evidence="1 2">
    <name>pMETEV01</name>
</geneLocation>
<dbReference type="RefSeq" id="WP_013195666.1">
    <property type="nucleotide sequence ID" value="NC_014254.1"/>
</dbReference>
<dbReference type="SUPFAM" id="SSF56801">
    <property type="entry name" value="Acetyl-CoA synthetase-like"/>
    <property type="match status" value="1"/>
</dbReference>